<dbReference type="AlphaFoldDB" id="A0A7L8AF55"/>
<proteinExistence type="predicted"/>
<organism evidence="1 2">
    <name type="scientific">Polaribacter haliotis</name>
    <dbReference type="NCBI Taxonomy" id="1888915"/>
    <lineage>
        <taxon>Bacteria</taxon>
        <taxon>Pseudomonadati</taxon>
        <taxon>Bacteroidota</taxon>
        <taxon>Flavobacteriia</taxon>
        <taxon>Flavobacteriales</taxon>
        <taxon>Flavobacteriaceae</taxon>
    </lineage>
</organism>
<dbReference type="RefSeq" id="WP_176397564.1">
    <property type="nucleotide sequence ID" value="NZ_CP061813.1"/>
</dbReference>
<dbReference type="Proteomes" id="UP000516764">
    <property type="component" value="Chromosome"/>
</dbReference>
<sequence>MSELQDLQDKKDAIVIDLFLNNQNNTVPNLAKLSGLQEITVHQIINKYLKNKTINARF</sequence>
<gene>
    <name evidence="1" type="ORF">H9I45_15100</name>
</gene>
<evidence type="ECO:0000313" key="1">
    <source>
        <dbReference type="EMBL" id="QOD60646.1"/>
    </source>
</evidence>
<evidence type="ECO:0000313" key="2">
    <source>
        <dbReference type="Proteomes" id="UP000516764"/>
    </source>
</evidence>
<dbReference type="EMBL" id="CP061813">
    <property type="protein sequence ID" value="QOD60646.1"/>
    <property type="molecule type" value="Genomic_DNA"/>
</dbReference>
<accession>A0A7L8AF55</accession>
<name>A0A7L8AF55_9FLAO</name>
<keyword evidence="2" id="KW-1185">Reference proteome</keyword>
<reference evidence="1 2" key="1">
    <citation type="journal article" date="2016" name="Int. J. Syst. Evol. Microbiol.">
        <title>Polaribacter haliotis sp. nov., isolated from the gut of abalone Haliotis discus hannai.</title>
        <authorList>
            <person name="Kim Y.O."/>
            <person name="Park I.S."/>
            <person name="Park S."/>
            <person name="Nam B.H."/>
            <person name="Park J.M."/>
            <person name="Kim D.G."/>
            <person name="Yoon J.H."/>
        </authorList>
    </citation>
    <scope>NUCLEOTIDE SEQUENCE [LARGE SCALE GENOMIC DNA]</scope>
    <source>
        <strain evidence="1 2">KCTC 52418</strain>
    </source>
</reference>
<dbReference type="KEGG" id="phal:H9I45_15100"/>
<protein>
    <submittedName>
        <fullName evidence="1">Uncharacterized protein</fullName>
    </submittedName>
</protein>